<organism evidence="1">
    <name type="scientific">Siphoviridae sp. ct0X023</name>
    <dbReference type="NCBI Taxonomy" id="2825295"/>
    <lineage>
        <taxon>Viruses</taxon>
        <taxon>Duplodnaviria</taxon>
        <taxon>Heunggongvirae</taxon>
        <taxon>Uroviricota</taxon>
        <taxon>Caudoviricetes</taxon>
    </lineage>
</organism>
<accession>A0A8S5P249</accession>
<proteinExistence type="predicted"/>
<evidence type="ECO:0000313" key="1">
    <source>
        <dbReference type="EMBL" id="DAE00725.1"/>
    </source>
</evidence>
<protein>
    <submittedName>
        <fullName evidence="1">Uncharacterized protein</fullName>
    </submittedName>
</protein>
<reference evidence="1" key="1">
    <citation type="journal article" date="2021" name="Proc. Natl. Acad. Sci. U.S.A.">
        <title>A Catalog of Tens of Thousands of Viruses from Human Metagenomes Reveals Hidden Associations with Chronic Diseases.</title>
        <authorList>
            <person name="Tisza M.J."/>
            <person name="Buck C.B."/>
        </authorList>
    </citation>
    <scope>NUCLEOTIDE SEQUENCE</scope>
    <source>
        <strain evidence="1">Ct0X023</strain>
    </source>
</reference>
<name>A0A8S5P249_9CAUD</name>
<dbReference type="EMBL" id="BK015308">
    <property type="protein sequence ID" value="DAE00725.1"/>
    <property type="molecule type" value="Genomic_DNA"/>
</dbReference>
<sequence length="70" mass="8024">MNSAESYEVRVMRYSRFAPDDTTSGYQVVHLISGRPVARFYIGNLTKESAFNHARILCNVLNREEAERDA</sequence>